<dbReference type="Gene3D" id="3.40.50.11900">
    <property type="match status" value="1"/>
</dbReference>
<accession>A0AAE9SK34</accession>
<protein>
    <submittedName>
        <fullName evidence="2">2-hydroxyacyl-CoA dehydratase</fullName>
    </submittedName>
</protein>
<organism evidence="2 3">
    <name type="scientific">Treponema putidum</name>
    <dbReference type="NCBI Taxonomy" id="221027"/>
    <lineage>
        <taxon>Bacteria</taxon>
        <taxon>Pseudomonadati</taxon>
        <taxon>Spirochaetota</taxon>
        <taxon>Spirochaetia</taxon>
        <taxon>Spirochaetales</taxon>
        <taxon>Treponemataceae</taxon>
        <taxon>Treponema</taxon>
    </lineage>
</organism>
<dbReference type="NCBIfam" id="NF040772">
    <property type="entry name" value="double_cubane"/>
    <property type="match status" value="1"/>
</dbReference>
<reference evidence="2" key="1">
    <citation type="submission" date="2019-04" db="EMBL/GenBank/DDBJ databases">
        <title>Whole genome sequencing of oral phylogroup 2 treponemes.</title>
        <authorList>
            <person name="Chan Y."/>
            <person name="Zeng H.H."/>
            <person name="Yu X.L."/>
            <person name="Leung W.K."/>
            <person name="Watt R.M."/>
        </authorList>
    </citation>
    <scope>NUCLEOTIDE SEQUENCE</scope>
    <source>
        <strain evidence="2">OMZ 835</strain>
    </source>
</reference>
<dbReference type="Pfam" id="PF06050">
    <property type="entry name" value="HGD-D"/>
    <property type="match status" value="1"/>
</dbReference>
<dbReference type="InterPro" id="IPR010327">
    <property type="entry name" value="FldB/FldC_alpha/beta"/>
</dbReference>
<evidence type="ECO:0000256" key="1">
    <source>
        <dbReference type="ARBA" id="ARBA00005806"/>
    </source>
</evidence>
<dbReference type="EMBL" id="CP038804">
    <property type="protein sequence ID" value="UTY34471.1"/>
    <property type="molecule type" value="Genomic_DNA"/>
</dbReference>
<dbReference type="AlphaFoldDB" id="A0AAE9SK34"/>
<proteinExistence type="inferred from homology"/>
<evidence type="ECO:0000313" key="2">
    <source>
        <dbReference type="EMBL" id="UTY34471.1"/>
    </source>
</evidence>
<evidence type="ECO:0000313" key="3">
    <source>
        <dbReference type="Proteomes" id="UP001058682"/>
    </source>
</evidence>
<dbReference type="PANTHER" id="PTHR30548:SF6">
    <property type="entry name" value="DEHYDRATASE SUBUNIT YJIM-RELATED"/>
    <property type="match status" value="1"/>
</dbReference>
<comment type="similarity">
    <text evidence="1">Belongs to the FldB/FldC dehydratase alpha/beta subunit family.</text>
</comment>
<sequence length="392" mass="44389">MIMNNLPKGFDSLAEAQQKKFLALKNLKDAGGKVIGLYCSYVPTELVYAAGAVPVSLCATSEKPISAAERDLPKNLCPLIKASYGHAITDTCPFFYFSDFIVGETTCDGKKKMFELLNDIKPTHVMHLPQNNLDPKAYPFWADEVKKLKERIEEFYNITITEDDLRQAIKDCNQERRNLVNFFELSALDPSPVSGLEQFNVKEAFGFQYDIQKKNEEIVKRTKELKEYWEKNLKGTRDERPRILVTGCPLGGVKEKILAKIEELGAVIVGYDSCSGLRTHMEFVDEDPARDPIEAIAEKYLKTNCSVMSPNPGRLKDLDYLIDHYKADAVIECTLVACHTFNLEAHTIGKHIMQKGLPYIHIESDYSQEDAGQFATRLEAFLEVVSERKKLK</sequence>
<dbReference type="Proteomes" id="UP001058682">
    <property type="component" value="Chromosome"/>
</dbReference>
<dbReference type="PANTHER" id="PTHR30548">
    <property type="entry name" value="2-HYDROXYGLUTARYL-COA DEHYDRATASE, D-COMPONENT-RELATED"/>
    <property type="match status" value="1"/>
</dbReference>
<gene>
    <name evidence="2" type="ORF">E4N74_11015</name>
</gene>
<dbReference type="Gene3D" id="3.40.50.11890">
    <property type="match status" value="1"/>
</dbReference>
<dbReference type="Gene3D" id="1.20.1270.370">
    <property type="match status" value="1"/>
</dbReference>
<name>A0AAE9SK34_9SPIR</name>
<dbReference type="InterPro" id="IPR047678">
    <property type="entry name" value="YjiM-like"/>
</dbReference>